<feature type="non-terminal residue" evidence="1">
    <location>
        <position position="93"/>
    </location>
</feature>
<sequence>QATINISIDQATINVSMNQATTDMSIDQVATDKDYEKYSLQLQAAIEKLAKKYGTAKAKSILALTSFLYNMNYDTDLLVYVKSGAKILYKLNL</sequence>
<keyword evidence="2" id="KW-1185">Reference proteome</keyword>
<proteinExistence type="predicted"/>
<dbReference type="Proteomes" id="UP000789405">
    <property type="component" value="Unassembled WGS sequence"/>
</dbReference>
<evidence type="ECO:0000313" key="2">
    <source>
        <dbReference type="Proteomes" id="UP000789405"/>
    </source>
</evidence>
<gene>
    <name evidence="1" type="ORF">DERYTH_LOCUS23171</name>
</gene>
<organism evidence="1 2">
    <name type="scientific">Dentiscutata erythropus</name>
    <dbReference type="NCBI Taxonomy" id="1348616"/>
    <lineage>
        <taxon>Eukaryota</taxon>
        <taxon>Fungi</taxon>
        <taxon>Fungi incertae sedis</taxon>
        <taxon>Mucoromycota</taxon>
        <taxon>Glomeromycotina</taxon>
        <taxon>Glomeromycetes</taxon>
        <taxon>Diversisporales</taxon>
        <taxon>Gigasporaceae</taxon>
        <taxon>Dentiscutata</taxon>
    </lineage>
</organism>
<name>A0A9N9JWT6_9GLOM</name>
<dbReference type="AlphaFoldDB" id="A0A9N9JWT6"/>
<evidence type="ECO:0000313" key="1">
    <source>
        <dbReference type="EMBL" id="CAG8799982.1"/>
    </source>
</evidence>
<comment type="caution">
    <text evidence="1">The sequence shown here is derived from an EMBL/GenBank/DDBJ whole genome shotgun (WGS) entry which is preliminary data.</text>
</comment>
<accession>A0A9N9JWT6</accession>
<protein>
    <submittedName>
        <fullName evidence="1">11338_t:CDS:1</fullName>
    </submittedName>
</protein>
<dbReference type="EMBL" id="CAJVPY010034431">
    <property type="protein sequence ID" value="CAG8799982.1"/>
    <property type="molecule type" value="Genomic_DNA"/>
</dbReference>
<reference evidence="1" key="1">
    <citation type="submission" date="2021-06" db="EMBL/GenBank/DDBJ databases">
        <authorList>
            <person name="Kallberg Y."/>
            <person name="Tangrot J."/>
            <person name="Rosling A."/>
        </authorList>
    </citation>
    <scope>NUCLEOTIDE SEQUENCE</scope>
    <source>
        <strain evidence="1">MA453B</strain>
    </source>
</reference>